<organism evidence="1">
    <name type="scientific">Homalodisca liturata</name>
    <dbReference type="NCBI Taxonomy" id="320908"/>
    <lineage>
        <taxon>Eukaryota</taxon>
        <taxon>Metazoa</taxon>
        <taxon>Ecdysozoa</taxon>
        <taxon>Arthropoda</taxon>
        <taxon>Hexapoda</taxon>
        <taxon>Insecta</taxon>
        <taxon>Pterygota</taxon>
        <taxon>Neoptera</taxon>
        <taxon>Paraneoptera</taxon>
        <taxon>Hemiptera</taxon>
        <taxon>Auchenorrhyncha</taxon>
        <taxon>Membracoidea</taxon>
        <taxon>Cicadellidae</taxon>
        <taxon>Cicadellinae</taxon>
        <taxon>Proconiini</taxon>
        <taxon>Homalodisca</taxon>
    </lineage>
</organism>
<dbReference type="AlphaFoldDB" id="A0A1B6JQX9"/>
<protein>
    <submittedName>
        <fullName evidence="1">Uncharacterized protein</fullName>
    </submittedName>
</protein>
<feature type="non-terminal residue" evidence="1">
    <location>
        <position position="107"/>
    </location>
</feature>
<reference evidence="1" key="1">
    <citation type="submission" date="2015-11" db="EMBL/GenBank/DDBJ databases">
        <title>De novo transcriptome assembly of four potential Pierce s Disease insect vectors from Arizona vineyards.</title>
        <authorList>
            <person name="Tassone E.E."/>
        </authorList>
    </citation>
    <scope>NUCLEOTIDE SEQUENCE</scope>
</reference>
<proteinExistence type="predicted"/>
<sequence>LATFQEELNMLHDELVTVTARVGELEDRVLNKTDNLEQYQRRDNLIIFGILETKGEDTDKLVVEAGKVLVLGWRTSHRFQQAPSLAGIGSGQFLASIAVLSACAVGL</sequence>
<evidence type="ECO:0000313" key="1">
    <source>
        <dbReference type="EMBL" id="JAT01647.1"/>
    </source>
</evidence>
<gene>
    <name evidence="1" type="ORF">g.33034</name>
</gene>
<dbReference type="EMBL" id="GECU01006060">
    <property type="protein sequence ID" value="JAT01647.1"/>
    <property type="molecule type" value="Transcribed_RNA"/>
</dbReference>
<name>A0A1B6JQX9_9HEMI</name>
<accession>A0A1B6JQX9</accession>
<feature type="non-terminal residue" evidence="1">
    <location>
        <position position="1"/>
    </location>
</feature>